<evidence type="ECO:0008006" key="5">
    <source>
        <dbReference type="Google" id="ProtNLM"/>
    </source>
</evidence>
<dbReference type="Proteomes" id="UP001288778">
    <property type="component" value="Unassembled WGS sequence"/>
</dbReference>
<dbReference type="InterPro" id="IPR023171">
    <property type="entry name" value="Na/H_antiporter_dom_sf"/>
</dbReference>
<keyword evidence="2" id="KW-0915">Sodium</keyword>
<dbReference type="EMBL" id="WNUI01000466">
    <property type="protein sequence ID" value="MDZ4910577.1"/>
    <property type="molecule type" value="Genomic_DNA"/>
</dbReference>
<dbReference type="Pfam" id="PF06965">
    <property type="entry name" value="Na_H_antiport_1"/>
    <property type="match status" value="1"/>
</dbReference>
<dbReference type="Gene3D" id="1.20.1530.10">
    <property type="entry name" value="Na+/H+ antiporter like domain"/>
    <property type="match status" value="1"/>
</dbReference>
<organism evidence="3 4">
    <name type="scientific">Clostridium perfringens</name>
    <dbReference type="NCBI Taxonomy" id="1502"/>
    <lineage>
        <taxon>Bacteria</taxon>
        <taxon>Bacillati</taxon>
        <taxon>Bacillota</taxon>
        <taxon>Clostridia</taxon>
        <taxon>Eubacteriales</taxon>
        <taxon>Clostridiaceae</taxon>
        <taxon>Clostridium</taxon>
    </lineage>
</organism>
<protein>
    <recommendedName>
        <fullName evidence="5">Sodium:proton antiporter</fullName>
    </recommendedName>
</protein>
<comment type="caution">
    <text evidence="3">The sequence shown here is derived from an EMBL/GenBank/DDBJ whole genome shotgun (WGS) entry which is preliminary data.</text>
</comment>
<feature type="non-terminal residue" evidence="3">
    <location>
        <position position="1"/>
    </location>
</feature>
<gene>
    <name evidence="3" type="ORF">GNF68_16435</name>
</gene>
<evidence type="ECO:0000256" key="2">
    <source>
        <dbReference type="ARBA" id="ARBA00023053"/>
    </source>
</evidence>
<dbReference type="RefSeq" id="WP_322395786.1">
    <property type="nucleotide sequence ID" value="NZ_WNUI01000466.1"/>
</dbReference>
<sequence length="74" mass="8461">GILLIAVTIVSVVIANSNSKELYDKIFHHITLVGDFNLHDIINDFLMAIFFLYVGLEIKKSYFNMVIIVEITLF</sequence>
<evidence type="ECO:0000256" key="1">
    <source>
        <dbReference type="ARBA" id="ARBA00022449"/>
    </source>
</evidence>
<dbReference type="GO" id="GO:0016020">
    <property type="term" value="C:membrane"/>
    <property type="evidence" value="ECO:0007669"/>
    <property type="project" value="InterPro"/>
</dbReference>
<proteinExistence type="predicted"/>
<dbReference type="GO" id="GO:0006814">
    <property type="term" value="P:sodium ion transport"/>
    <property type="evidence" value="ECO:0007669"/>
    <property type="project" value="InterPro"/>
</dbReference>
<evidence type="ECO:0000313" key="4">
    <source>
        <dbReference type="Proteomes" id="UP001288778"/>
    </source>
</evidence>
<dbReference type="GO" id="GO:0006885">
    <property type="term" value="P:regulation of pH"/>
    <property type="evidence" value="ECO:0007669"/>
    <property type="project" value="InterPro"/>
</dbReference>
<name>A0AAW9HYE3_CLOPF</name>
<dbReference type="GO" id="GO:0015297">
    <property type="term" value="F:antiporter activity"/>
    <property type="evidence" value="ECO:0007669"/>
    <property type="project" value="UniProtKB-KW"/>
</dbReference>
<keyword evidence="1" id="KW-0813">Transport</keyword>
<accession>A0AAW9HYE3</accession>
<keyword evidence="1" id="KW-0050">Antiport</keyword>
<dbReference type="AlphaFoldDB" id="A0AAW9HYE3"/>
<reference evidence="3" key="1">
    <citation type="submission" date="2019-11" db="EMBL/GenBank/DDBJ databases">
        <title>Characterization of Clostridium perfringens isolates from swine manure treated agricultural soils.</title>
        <authorList>
            <person name="Wushke S.T."/>
        </authorList>
    </citation>
    <scope>NUCLEOTIDE SEQUENCE</scope>
    <source>
        <strain evidence="3">X94</strain>
    </source>
</reference>
<evidence type="ECO:0000313" key="3">
    <source>
        <dbReference type="EMBL" id="MDZ4910577.1"/>
    </source>
</evidence>
<dbReference type="InterPro" id="IPR004670">
    <property type="entry name" value="NhaA"/>
</dbReference>